<name>A0A6A4GEC8_9AGAR</name>
<reference evidence="1" key="1">
    <citation type="journal article" date="2019" name="Environ. Microbiol.">
        <title>Fungal ecological strategies reflected in gene transcription - a case study of two litter decomposers.</title>
        <authorList>
            <person name="Barbi F."/>
            <person name="Kohler A."/>
            <person name="Barry K."/>
            <person name="Baskaran P."/>
            <person name="Daum C."/>
            <person name="Fauchery L."/>
            <person name="Ihrmark K."/>
            <person name="Kuo A."/>
            <person name="LaButti K."/>
            <person name="Lipzen A."/>
            <person name="Morin E."/>
            <person name="Grigoriev I.V."/>
            <person name="Henrissat B."/>
            <person name="Lindahl B."/>
            <person name="Martin F."/>
        </authorList>
    </citation>
    <scope>NUCLEOTIDE SEQUENCE</scope>
    <source>
        <strain evidence="1">JB14</strain>
    </source>
</reference>
<sequence>MNEIQPKSSLTAEKFNFSQGLAGMMWGVKSVNDSCIALSAILLRFLLSEDEEFLPIGKSKINYLKDFFTYCSMLHELKGTTYIDGLYAFYNKRVFAGMPTVSSSDTGSGEDYAGSVAEALLAMRLADTTTPPASTANSAGTTAIAPLLFAPIDLTNETGPSSTPATPAINPNPEQLLEDLFGQGVVEEGAAELGVPPEQYYYLSVT</sequence>
<dbReference type="AlphaFoldDB" id="A0A6A4GEC8"/>
<accession>A0A6A4GEC8</accession>
<protein>
    <submittedName>
        <fullName evidence="1">Uncharacterized protein</fullName>
    </submittedName>
</protein>
<evidence type="ECO:0000313" key="1">
    <source>
        <dbReference type="EMBL" id="KAE9383906.1"/>
    </source>
</evidence>
<dbReference type="OrthoDB" id="3062826at2759"/>
<evidence type="ECO:0000313" key="2">
    <source>
        <dbReference type="Proteomes" id="UP000799118"/>
    </source>
</evidence>
<proteinExistence type="predicted"/>
<keyword evidence="2" id="KW-1185">Reference proteome</keyword>
<gene>
    <name evidence="1" type="ORF">BT96DRAFT_950947</name>
</gene>
<organism evidence="1 2">
    <name type="scientific">Gymnopus androsaceus JB14</name>
    <dbReference type="NCBI Taxonomy" id="1447944"/>
    <lineage>
        <taxon>Eukaryota</taxon>
        <taxon>Fungi</taxon>
        <taxon>Dikarya</taxon>
        <taxon>Basidiomycota</taxon>
        <taxon>Agaricomycotina</taxon>
        <taxon>Agaricomycetes</taxon>
        <taxon>Agaricomycetidae</taxon>
        <taxon>Agaricales</taxon>
        <taxon>Marasmiineae</taxon>
        <taxon>Omphalotaceae</taxon>
        <taxon>Gymnopus</taxon>
    </lineage>
</organism>
<dbReference type="EMBL" id="ML770288">
    <property type="protein sequence ID" value="KAE9383906.1"/>
    <property type="molecule type" value="Genomic_DNA"/>
</dbReference>
<dbReference type="Proteomes" id="UP000799118">
    <property type="component" value="Unassembled WGS sequence"/>
</dbReference>